<protein>
    <submittedName>
        <fullName evidence="2">Uncharacterized protein</fullName>
    </submittedName>
</protein>
<evidence type="ECO:0000313" key="2">
    <source>
        <dbReference type="EMBL" id="GBM01926.1"/>
    </source>
</evidence>
<gene>
    <name evidence="2" type="ORF">AVEN_269539_1</name>
</gene>
<dbReference type="AlphaFoldDB" id="A0A4Y2CDH7"/>
<dbReference type="EMBL" id="BGPR01000175">
    <property type="protein sequence ID" value="GBM01926.1"/>
    <property type="molecule type" value="Genomic_DNA"/>
</dbReference>
<dbReference type="Proteomes" id="UP000499080">
    <property type="component" value="Unassembled WGS sequence"/>
</dbReference>
<sequence>MSKRHSSSRQVFFNMSSVTVHTAACILAFSSSTLAMVRCGKDSVLDIAPKEKIKRSNIRKVQSQSVGPSLPIHRSGNVSSMKSRTKEPQSEGAPSC</sequence>
<organism evidence="2 3">
    <name type="scientific">Araneus ventricosus</name>
    <name type="common">Orbweaver spider</name>
    <name type="synonym">Epeira ventricosa</name>
    <dbReference type="NCBI Taxonomy" id="182803"/>
    <lineage>
        <taxon>Eukaryota</taxon>
        <taxon>Metazoa</taxon>
        <taxon>Ecdysozoa</taxon>
        <taxon>Arthropoda</taxon>
        <taxon>Chelicerata</taxon>
        <taxon>Arachnida</taxon>
        <taxon>Araneae</taxon>
        <taxon>Araneomorphae</taxon>
        <taxon>Entelegynae</taxon>
        <taxon>Araneoidea</taxon>
        <taxon>Araneidae</taxon>
        <taxon>Araneus</taxon>
    </lineage>
</organism>
<name>A0A4Y2CDH7_ARAVE</name>
<evidence type="ECO:0000256" key="1">
    <source>
        <dbReference type="SAM" id="MobiDB-lite"/>
    </source>
</evidence>
<evidence type="ECO:0000313" key="3">
    <source>
        <dbReference type="Proteomes" id="UP000499080"/>
    </source>
</evidence>
<comment type="caution">
    <text evidence="2">The sequence shown here is derived from an EMBL/GenBank/DDBJ whole genome shotgun (WGS) entry which is preliminary data.</text>
</comment>
<feature type="region of interest" description="Disordered" evidence="1">
    <location>
        <begin position="56"/>
        <end position="96"/>
    </location>
</feature>
<keyword evidence="3" id="KW-1185">Reference proteome</keyword>
<proteinExistence type="predicted"/>
<accession>A0A4Y2CDH7</accession>
<reference evidence="2 3" key="1">
    <citation type="journal article" date="2019" name="Sci. Rep.">
        <title>Orb-weaving spider Araneus ventricosus genome elucidates the spidroin gene catalogue.</title>
        <authorList>
            <person name="Kono N."/>
            <person name="Nakamura H."/>
            <person name="Ohtoshi R."/>
            <person name="Moran D.A.P."/>
            <person name="Shinohara A."/>
            <person name="Yoshida Y."/>
            <person name="Fujiwara M."/>
            <person name="Mori M."/>
            <person name="Tomita M."/>
            <person name="Arakawa K."/>
        </authorList>
    </citation>
    <scope>NUCLEOTIDE SEQUENCE [LARGE SCALE GENOMIC DNA]</scope>
</reference>